<comment type="caution">
    <text evidence="6">Lacks conserved residue(s) required for the propagation of feature annotation.</text>
</comment>
<feature type="region of interest" description="Disordered" evidence="10">
    <location>
        <begin position="538"/>
        <end position="557"/>
    </location>
</feature>
<feature type="binding site" evidence="6">
    <location>
        <position position="507"/>
    </location>
    <ligand>
        <name>ATP</name>
        <dbReference type="ChEBI" id="CHEBI:30616"/>
    </ligand>
</feature>
<dbReference type="Proteomes" id="UP000177346">
    <property type="component" value="Unassembled WGS sequence"/>
</dbReference>
<proteinExistence type="inferred from homology"/>
<feature type="coiled-coil region" evidence="9">
    <location>
        <begin position="114"/>
        <end position="148"/>
    </location>
</feature>
<evidence type="ECO:0000256" key="7">
    <source>
        <dbReference type="RuleBase" id="RU000418"/>
    </source>
</evidence>
<feature type="binding site" evidence="6">
    <location>
        <position position="415"/>
    </location>
    <ligand>
        <name>ATP</name>
        <dbReference type="ChEBI" id="CHEBI:30616"/>
    </ligand>
</feature>
<reference evidence="11 12" key="1">
    <citation type="journal article" date="2016" name="Nat. Commun.">
        <title>Thousands of microbial genomes shed light on interconnected biogeochemical processes in an aquifer system.</title>
        <authorList>
            <person name="Anantharaman K."/>
            <person name="Brown C.T."/>
            <person name="Hug L.A."/>
            <person name="Sharon I."/>
            <person name="Castelle C.J."/>
            <person name="Probst A.J."/>
            <person name="Thomas B.C."/>
            <person name="Singh A."/>
            <person name="Wilkins M.J."/>
            <person name="Karaoz U."/>
            <person name="Brodie E.L."/>
            <person name="Williams K.H."/>
            <person name="Hubbard S.S."/>
            <person name="Banfield J.F."/>
        </authorList>
    </citation>
    <scope>NUCLEOTIDE SEQUENCE [LARGE SCALE GENOMIC DNA]</scope>
</reference>
<comment type="function">
    <text evidence="6 8">Together with its co-chaperonin GroES, plays an essential role in assisting protein folding. The GroEL-GroES system forms a nano-cage that allows encapsulation of the non-native substrate proteins and provides a physical environment optimized to promote and accelerate protein folding.</text>
</comment>
<evidence type="ECO:0000256" key="1">
    <source>
        <dbReference type="ARBA" id="ARBA00006607"/>
    </source>
</evidence>
<dbReference type="NCBIfam" id="NF009487">
    <property type="entry name" value="PRK12849.1"/>
    <property type="match status" value="1"/>
</dbReference>
<dbReference type="GO" id="GO:0005524">
    <property type="term" value="F:ATP binding"/>
    <property type="evidence" value="ECO:0007669"/>
    <property type="project" value="UniProtKB-UniRule"/>
</dbReference>
<dbReference type="InterPro" id="IPR018370">
    <property type="entry name" value="Chaperonin_Cpn60_CS"/>
</dbReference>
<dbReference type="PROSITE" id="PS00296">
    <property type="entry name" value="CHAPERONINS_CPN60"/>
    <property type="match status" value="1"/>
</dbReference>
<dbReference type="AlphaFoldDB" id="A0A1F5XIG5"/>
<dbReference type="EMBL" id="MFIF01000006">
    <property type="protein sequence ID" value="OGF87271.1"/>
    <property type="molecule type" value="Genomic_DNA"/>
</dbReference>
<feature type="binding site" evidence="6">
    <location>
        <begin position="29"/>
        <end position="32"/>
    </location>
    <ligand>
        <name>ATP</name>
        <dbReference type="ChEBI" id="CHEBI:30616"/>
    </ligand>
</feature>
<dbReference type="FunFam" id="3.50.7.10:FF:000001">
    <property type="entry name" value="60 kDa chaperonin"/>
    <property type="match status" value="1"/>
</dbReference>
<gene>
    <name evidence="6" type="primary">groEL</name>
    <name evidence="6" type="synonym">groL</name>
    <name evidence="11" type="ORF">A3B19_03525</name>
</gene>
<sequence>MAKQILFNESARSAIKKGIDKLAEAVRMTLGPRGRAVVIEKGYGAPQVTFDGVTVAKEIELSDKWENLGAEFIKQAADKTNDRVGDGTTTAVVLAHAIIEEGERAIHEKGFNVIQLAEELRKGSEAVVKELEQQKEDVSDNKKLQEVATLAAKDAEIGKLLAEVMSKVGRDGVVTIEDSNTVGSSHEMVEGLQFDRGYVSPYMISNQEKMAAELEDPYILVTDKKISSIQDILKLLEKILATGKKELVLIADEIEGEALAALLVNKLRGVLNVLGVKAPGFGDRRKEMLQDIAVVTGAEFISEDLGRKPENTEVSHLGHAHRVVADKDNTTIVGGKGDKKAIEERVAQIRAQIKKTDSEYEKKNLQERVGKLSGGVAVIKVGAPTESAQKELKQRVEDAVAATRAAMEEGIVPGGGIALFNLVVSAQGEIIEHAVSATLAATGILNKALRAPVEAIIQNSGESVNKIIDELVKQKKANKGENNKAQWLGFNAVTNKIGDLKEAGIIDPLKVVKTAFANAVSVAANYLTVGAAVTEIPEKNPSTSSGQGGMGGGHMDY</sequence>
<feature type="binding site" evidence="6">
    <location>
        <begin position="491"/>
        <end position="493"/>
    </location>
    <ligand>
        <name>ATP</name>
        <dbReference type="ChEBI" id="CHEBI:30616"/>
    </ligand>
</feature>
<dbReference type="InterPro" id="IPR027413">
    <property type="entry name" value="GROEL-like_equatorial_sf"/>
</dbReference>
<comment type="similarity">
    <text evidence="1 6 7">Belongs to the chaperonin (HSP60) family.</text>
</comment>
<dbReference type="GO" id="GO:0005737">
    <property type="term" value="C:cytoplasm"/>
    <property type="evidence" value="ECO:0007669"/>
    <property type="project" value="UniProtKB-SubCell"/>
</dbReference>
<evidence type="ECO:0000256" key="8">
    <source>
        <dbReference type="RuleBase" id="RU000419"/>
    </source>
</evidence>
<evidence type="ECO:0000256" key="5">
    <source>
        <dbReference type="ARBA" id="ARBA00023235"/>
    </source>
</evidence>
<dbReference type="Gene3D" id="1.10.560.10">
    <property type="entry name" value="GroEL-like equatorial domain"/>
    <property type="match status" value="1"/>
</dbReference>
<dbReference type="GO" id="GO:0051082">
    <property type="term" value="F:unfolded protein binding"/>
    <property type="evidence" value="ECO:0007669"/>
    <property type="project" value="UniProtKB-UniRule"/>
</dbReference>
<name>A0A1F5XIG5_9BACT</name>
<evidence type="ECO:0000256" key="4">
    <source>
        <dbReference type="ARBA" id="ARBA00023186"/>
    </source>
</evidence>
<dbReference type="CDD" id="cd03344">
    <property type="entry name" value="GroEL"/>
    <property type="match status" value="1"/>
</dbReference>
<keyword evidence="9" id="KW-0175">Coiled coil</keyword>
<dbReference type="GO" id="GO:0140662">
    <property type="term" value="F:ATP-dependent protein folding chaperone"/>
    <property type="evidence" value="ECO:0007669"/>
    <property type="project" value="InterPro"/>
</dbReference>
<keyword evidence="2 6" id="KW-0547">Nucleotide-binding</keyword>
<dbReference type="InterPro" id="IPR027410">
    <property type="entry name" value="TCP-1-like_intermed_sf"/>
</dbReference>
<accession>A0A1F5XIG5</accession>
<dbReference type="SUPFAM" id="SSF54849">
    <property type="entry name" value="GroEL-intermediate domain like"/>
    <property type="match status" value="1"/>
</dbReference>
<feature type="coiled-coil region" evidence="9">
    <location>
        <begin position="339"/>
        <end position="366"/>
    </location>
</feature>
<dbReference type="SUPFAM" id="SSF52029">
    <property type="entry name" value="GroEL apical domain-like"/>
    <property type="match status" value="1"/>
</dbReference>
<keyword evidence="3 6" id="KW-0067">ATP-binding</keyword>
<keyword evidence="5 6" id="KW-0413">Isomerase</keyword>
<keyword evidence="4 6" id="KW-0143">Chaperone</keyword>
<dbReference type="InterPro" id="IPR001844">
    <property type="entry name" value="Cpn60/GroEL"/>
</dbReference>
<keyword evidence="6" id="KW-0963">Cytoplasm</keyword>
<dbReference type="NCBIfam" id="NF009489">
    <property type="entry name" value="PRK12851.1"/>
    <property type="match status" value="1"/>
</dbReference>
<comment type="caution">
    <text evidence="11">The sequence shown here is derived from an EMBL/GenBank/DDBJ whole genome shotgun (WGS) entry which is preliminary data.</text>
</comment>
<feature type="compositionally biased region" description="Gly residues" evidence="10">
    <location>
        <begin position="546"/>
        <end position="557"/>
    </location>
</feature>
<protein>
    <recommendedName>
        <fullName evidence="6">Chaperonin GroEL</fullName>
        <ecNumber evidence="6">5.6.1.7</ecNumber>
    </recommendedName>
    <alternativeName>
        <fullName evidence="6">60 kDa chaperonin</fullName>
    </alternativeName>
    <alternativeName>
        <fullName evidence="6">Chaperonin-60</fullName>
        <shortName evidence="6">Cpn60</shortName>
    </alternativeName>
</protein>
<evidence type="ECO:0000256" key="10">
    <source>
        <dbReference type="SAM" id="MobiDB-lite"/>
    </source>
</evidence>
<dbReference type="InterPro" id="IPR027409">
    <property type="entry name" value="GroEL-like_apical_dom_sf"/>
</dbReference>
<evidence type="ECO:0000256" key="6">
    <source>
        <dbReference type="HAMAP-Rule" id="MF_00600"/>
    </source>
</evidence>
<dbReference type="NCBIfam" id="TIGR02348">
    <property type="entry name" value="GroEL"/>
    <property type="match status" value="1"/>
</dbReference>
<dbReference type="Gene3D" id="3.30.260.10">
    <property type="entry name" value="TCP-1-like chaperonin intermediate domain"/>
    <property type="match status" value="1"/>
</dbReference>
<dbReference type="Pfam" id="PF00118">
    <property type="entry name" value="Cpn60_TCP1"/>
    <property type="match status" value="1"/>
</dbReference>
<evidence type="ECO:0000313" key="11">
    <source>
        <dbReference type="EMBL" id="OGF87271.1"/>
    </source>
</evidence>
<evidence type="ECO:0000256" key="2">
    <source>
        <dbReference type="ARBA" id="ARBA00022741"/>
    </source>
</evidence>
<dbReference type="HAMAP" id="MF_00600">
    <property type="entry name" value="CH60"/>
    <property type="match status" value="1"/>
</dbReference>
<dbReference type="GO" id="GO:0042026">
    <property type="term" value="P:protein refolding"/>
    <property type="evidence" value="ECO:0007669"/>
    <property type="project" value="UniProtKB-UniRule"/>
</dbReference>
<dbReference type="EC" id="5.6.1.7" evidence="6"/>
<evidence type="ECO:0000256" key="3">
    <source>
        <dbReference type="ARBA" id="ARBA00022840"/>
    </source>
</evidence>
<dbReference type="GO" id="GO:0016853">
    <property type="term" value="F:isomerase activity"/>
    <property type="evidence" value="ECO:0007669"/>
    <property type="project" value="UniProtKB-KW"/>
</dbReference>
<dbReference type="NCBIfam" id="NF009488">
    <property type="entry name" value="PRK12850.1"/>
    <property type="match status" value="1"/>
</dbReference>
<evidence type="ECO:0000313" key="12">
    <source>
        <dbReference type="Proteomes" id="UP000177346"/>
    </source>
</evidence>
<dbReference type="PANTHER" id="PTHR45633">
    <property type="entry name" value="60 KDA HEAT SHOCK PROTEIN, MITOCHONDRIAL"/>
    <property type="match status" value="1"/>
</dbReference>
<comment type="subcellular location">
    <subcellularLocation>
        <location evidence="6">Cytoplasm</location>
    </subcellularLocation>
</comment>
<dbReference type="SUPFAM" id="SSF48592">
    <property type="entry name" value="GroEL equatorial domain-like"/>
    <property type="match status" value="1"/>
</dbReference>
<dbReference type="PRINTS" id="PR00298">
    <property type="entry name" value="CHAPERONIN60"/>
</dbReference>
<dbReference type="InterPro" id="IPR002423">
    <property type="entry name" value="Cpn60/GroEL/TCP-1"/>
</dbReference>
<organism evidence="11 12">
    <name type="scientific">Candidatus Giovannonibacteria bacterium RIFCSPLOWO2_01_FULL_46_32</name>
    <dbReference type="NCBI Taxonomy" id="1798353"/>
    <lineage>
        <taxon>Bacteria</taxon>
        <taxon>Candidatus Giovannoniibacteriota</taxon>
    </lineage>
</organism>
<dbReference type="Gene3D" id="3.50.7.10">
    <property type="entry name" value="GroEL"/>
    <property type="match status" value="1"/>
</dbReference>
<comment type="subunit">
    <text evidence="6 8">Forms a cylinder of 14 subunits composed of two heptameric rings stacked back-to-back. Interacts with the co-chaperonin GroES.</text>
</comment>
<feature type="binding site" evidence="6">
    <location>
        <begin position="86"/>
        <end position="90"/>
    </location>
    <ligand>
        <name>ATP</name>
        <dbReference type="ChEBI" id="CHEBI:30616"/>
    </ligand>
</feature>
<evidence type="ECO:0000256" key="9">
    <source>
        <dbReference type="SAM" id="Coils"/>
    </source>
</evidence>
<dbReference type="NCBIfam" id="NF000592">
    <property type="entry name" value="PRK00013.1"/>
    <property type="match status" value="1"/>
</dbReference>